<protein>
    <submittedName>
        <fullName evidence="1">DNA-binding transcriptional activator GcvA</fullName>
    </submittedName>
</protein>
<dbReference type="EMBL" id="CPZJ01000003">
    <property type="protein sequence ID" value="CNF34703.1"/>
    <property type="molecule type" value="Genomic_DNA"/>
</dbReference>
<dbReference type="STRING" id="631.CH53_3400"/>
<evidence type="ECO:0000313" key="1">
    <source>
        <dbReference type="EMBL" id="CNF34703.1"/>
    </source>
</evidence>
<dbReference type="eggNOG" id="COG0583">
    <property type="taxonomic scope" value="Bacteria"/>
</dbReference>
<sequence>MGADRIFSAPDYAKGALNIEMGLRFTDETHAIQAAIAGQGVAIVSRLLAKDFIDKQIFTAPFNMALPGGKYFFVTTQEKAQQEDVRELKLSIEESIAGC</sequence>
<name>A0A0T9LXQ7_YERIN</name>
<gene>
    <name evidence="1" type="ORF">ERS008530_00973</name>
</gene>
<reference evidence="1 2" key="1">
    <citation type="submission" date="2015-03" db="EMBL/GenBank/DDBJ databases">
        <authorList>
            <person name="Murphy D."/>
        </authorList>
    </citation>
    <scope>NUCLEOTIDE SEQUENCE [LARGE SCALE GENOMIC DNA]</scope>
    <source>
        <strain evidence="1 2">BR165/97</strain>
    </source>
</reference>
<dbReference type="GO" id="GO:0003677">
    <property type="term" value="F:DNA binding"/>
    <property type="evidence" value="ECO:0007669"/>
    <property type="project" value="UniProtKB-KW"/>
</dbReference>
<organism evidence="1 2">
    <name type="scientific">Yersinia intermedia</name>
    <dbReference type="NCBI Taxonomy" id="631"/>
    <lineage>
        <taxon>Bacteria</taxon>
        <taxon>Pseudomonadati</taxon>
        <taxon>Pseudomonadota</taxon>
        <taxon>Gammaproteobacteria</taxon>
        <taxon>Enterobacterales</taxon>
        <taxon>Yersiniaceae</taxon>
        <taxon>Yersinia</taxon>
    </lineage>
</organism>
<proteinExistence type="predicted"/>
<dbReference type="Gene3D" id="3.40.190.10">
    <property type="entry name" value="Periplasmic binding protein-like II"/>
    <property type="match status" value="2"/>
</dbReference>
<dbReference type="SUPFAM" id="SSF53850">
    <property type="entry name" value="Periplasmic binding protein-like II"/>
    <property type="match status" value="1"/>
</dbReference>
<keyword evidence="1" id="KW-0238">DNA-binding</keyword>
<evidence type="ECO:0000313" key="2">
    <source>
        <dbReference type="Proteomes" id="UP000038750"/>
    </source>
</evidence>
<dbReference type="Proteomes" id="UP000038750">
    <property type="component" value="Unassembled WGS sequence"/>
</dbReference>
<dbReference type="AlphaFoldDB" id="A0A0T9LXQ7"/>
<accession>A0A0T9LXQ7</accession>